<protein>
    <submittedName>
        <fullName evidence="2">Uncharacterized protein</fullName>
    </submittedName>
</protein>
<evidence type="ECO:0000313" key="2">
    <source>
        <dbReference type="EMBL" id="CRK19317.1"/>
    </source>
</evidence>
<evidence type="ECO:0000313" key="3">
    <source>
        <dbReference type="Proteomes" id="UP000045706"/>
    </source>
</evidence>
<dbReference type="EMBL" id="CVQI01010001">
    <property type="protein sequence ID" value="CRK19317.1"/>
    <property type="molecule type" value="Genomic_DNA"/>
</dbReference>
<accession>A0A0G4LBD1</accession>
<proteinExistence type="predicted"/>
<reference evidence="3" key="1">
    <citation type="submission" date="2015-05" db="EMBL/GenBank/DDBJ databases">
        <authorList>
            <person name="Fogelqvist Johan"/>
        </authorList>
    </citation>
    <scope>NUCLEOTIDE SEQUENCE [LARGE SCALE GENOMIC DNA]</scope>
</reference>
<organism evidence="2 3">
    <name type="scientific">Verticillium longisporum</name>
    <name type="common">Verticillium dahliae var. longisporum</name>
    <dbReference type="NCBI Taxonomy" id="100787"/>
    <lineage>
        <taxon>Eukaryota</taxon>
        <taxon>Fungi</taxon>
        <taxon>Dikarya</taxon>
        <taxon>Ascomycota</taxon>
        <taxon>Pezizomycotina</taxon>
        <taxon>Sordariomycetes</taxon>
        <taxon>Hypocreomycetidae</taxon>
        <taxon>Glomerellales</taxon>
        <taxon>Plectosphaerellaceae</taxon>
        <taxon>Verticillium</taxon>
    </lineage>
</organism>
<gene>
    <name evidence="2" type="ORF">BN1723_002531</name>
</gene>
<evidence type="ECO:0000256" key="1">
    <source>
        <dbReference type="SAM" id="MobiDB-lite"/>
    </source>
</evidence>
<dbReference type="AlphaFoldDB" id="A0A0G4LBD1"/>
<name>A0A0G4LBD1_VERLO</name>
<dbReference type="Proteomes" id="UP000045706">
    <property type="component" value="Unassembled WGS sequence"/>
</dbReference>
<sequence length="664" mass="73107">MKASPINVFNKATSHVFGIHLIMASDLFGSEVLEVSAVKLDSQARFGEHTRGHRQVPKNVRPVVSLTAYDPARLVRSSYSVRVNDAKDFASHWENEIVPMLASSLPTLLVGPFSVDVHTYPQLDSINPQRLLIVTSSTRASSPAKEIITRMVVDSLPLQFRSVKLEFCQGTIELCANHLGTGPDDRDKPCQPRRAQYMSCPGPGASIGQTGDLNSASLGGFVNLGGRKSATTTRHQHDESLGSSSRPLCVQHPSPLDQLLYQEPFSKRNTLKTIGHVSHWSDSGSLRPSLVFSGISQHKELMSIEMDWAVIDIQGPGQNVIPTPSFAHTSEGHVVTDFAEVSGTTEVYGVGRTSGYSLAYTSDVPGLQYFNGGYHREWTVRQHTLSTEATHQLSEGGLETLCSDLEDQMRSTEEWITGGVGVPGDSGAWLMTRDGDRVIGHVWARSTSYGPINNQRLTYFTPFVDLKADIEEKSQKHLSLPIILSRAPARPTEPLTQMPSSWLFTQDSNDHWSSVSSPTLRSQRLQSQHLIKEITPTAIMTATSVVSPSRRTSMQQLVQQNSFTHHYQPLGSMFANECTTSNSRRSEVPSWSVGSSTTGETDTTLWRTQDSEFPDIVVPVLDDRTLLQEKMTSQLRRAKAVPTGDELRLVRAIMALSQTACVAQ</sequence>
<feature type="region of interest" description="Disordered" evidence="1">
    <location>
        <begin position="227"/>
        <end position="248"/>
    </location>
</feature>